<organism evidence="3 4">
    <name type="scientific">Artemisia annua</name>
    <name type="common">Sweet wormwood</name>
    <dbReference type="NCBI Taxonomy" id="35608"/>
    <lineage>
        <taxon>Eukaryota</taxon>
        <taxon>Viridiplantae</taxon>
        <taxon>Streptophyta</taxon>
        <taxon>Embryophyta</taxon>
        <taxon>Tracheophyta</taxon>
        <taxon>Spermatophyta</taxon>
        <taxon>Magnoliopsida</taxon>
        <taxon>eudicotyledons</taxon>
        <taxon>Gunneridae</taxon>
        <taxon>Pentapetalae</taxon>
        <taxon>asterids</taxon>
        <taxon>campanulids</taxon>
        <taxon>Asterales</taxon>
        <taxon>Asteraceae</taxon>
        <taxon>Asteroideae</taxon>
        <taxon>Anthemideae</taxon>
        <taxon>Artemisiinae</taxon>
        <taxon>Artemisia</taxon>
    </lineage>
</organism>
<feature type="transmembrane region" description="Helical" evidence="2">
    <location>
        <begin position="21"/>
        <end position="42"/>
    </location>
</feature>
<gene>
    <name evidence="3" type="ORF">CTI12_AA153860</name>
</gene>
<dbReference type="Proteomes" id="UP000245207">
    <property type="component" value="Unassembled WGS sequence"/>
</dbReference>
<dbReference type="EMBL" id="PKPP01001162">
    <property type="protein sequence ID" value="PWA85073.1"/>
    <property type="molecule type" value="Genomic_DNA"/>
</dbReference>
<evidence type="ECO:0000313" key="3">
    <source>
        <dbReference type="EMBL" id="PWA85073.1"/>
    </source>
</evidence>
<evidence type="ECO:0000256" key="2">
    <source>
        <dbReference type="SAM" id="Phobius"/>
    </source>
</evidence>
<evidence type="ECO:0000256" key="1">
    <source>
        <dbReference type="SAM" id="MobiDB-lite"/>
    </source>
</evidence>
<feature type="compositionally biased region" description="Basic residues" evidence="1">
    <location>
        <begin position="133"/>
        <end position="144"/>
    </location>
</feature>
<accession>A0A2U1PH38</accession>
<dbReference type="AlphaFoldDB" id="A0A2U1PH38"/>
<keyword evidence="4" id="KW-1185">Reference proteome</keyword>
<name>A0A2U1PH38_ARTAN</name>
<reference evidence="3 4" key="1">
    <citation type="journal article" date="2018" name="Mol. Plant">
        <title>The genome of Artemisia annua provides insight into the evolution of Asteraceae family and artemisinin biosynthesis.</title>
        <authorList>
            <person name="Shen Q."/>
            <person name="Zhang L."/>
            <person name="Liao Z."/>
            <person name="Wang S."/>
            <person name="Yan T."/>
            <person name="Shi P."/>
            <person name="Liu M."/>
            <person name="Fu X."/>
            <person name="Pan Q."/>
            <person name="Wang Y."/>
            <person name="Lv Z."/>
            <person name="Lu X."/>
            <person name="Zhang F."/>
            <person name="Jiang W."/>
            <person name="Ma Y."/>
            <person name="Chen M."/>
            <person name="Hao X."/>
            <person name="Li L."/>
            <person name="Tang Y."/>
            <person name="Lv G."/>
            <person name="Zhou Y."/>
            <person name="Sun X."/>
            <person name="Brodelius P.E."/>
            <person name="Rose J.K.C."/>
            <person name="Tang K."/>
        </authorList>
    </citation>
    <scope>NUCLEOTIDE SEQUENCE [LARGE SCALE GENOMIC DNA]</scope>
    <source>
        <strain evidence="4">cv. Huhao1</strain>
        <tissue evidence="3">Leaf</tissue>
    </source>
</reference>
<evidence type="ECO:0000313" key="4">
    <source>
        <dbReference type="Proteomes" id="UP000245207"/>
    </source>
</evidence>
<keyword evidence="2" id="KW-1133">Transmembrane helix</keyword>
<proteinExistence type="predicted"/>
<sequence>MGRVRRRDKKAARDKLKKEAALYQETALFIMKFGMTGVLGVACHNILKVFGELEDIIISGPKHVDIHEKRSKVENELIYICDKSNYDIHIKQAFKDFLVHFKQADLTKCDHHSHLQNEDGKIMSSNPKMSVEKKKKKSKLRLRGKGSSGSCKTPSPVDIHLYMNDYVEDHSKCCMCVKKRKNRLETYVEWHIDQMNSLLKEEEYPEQEYVVFDDDDLDHF</sequence>
<protein>
    <submittedName>
        <fullName evidence="3">Uncharacterized protein</fullName>
    </submittedName>
</protein>
<comment type="caution">
    <text evidence="3">The sequence shown here is derived from an EMBL/GenBank/DDBJ whole genome shotgun (WGS) entry which is preliminary data.</text>
</comment>
<keyword evidence="2" id="KW-0812">Transmembrane</keyword>
<keyword evidence="2" id="KW-0472">Membrane</keyword>
<feature type="region of interest" description="Disordered" evidence="1">
    <location>
        <begin position="117"/>
        <end position="151"/>
    </location>
</feature>